<dbReference type="HOGENOM" id="CLU_2335173_0_0_1"/>
<evidence type="ECO:0000313" key="2">
    <source>
        <dbReference type="EMBL" id="KIO34563.1"/>
    </source>
</evidence>
<dbReference type="OrthoDB" id="2561686at2759"/>
<accession>A0A0C3LKC7</accession>
<reference evidence="3" key="2">
    <citation type="submission" date="2015-01" db="EMBL/GenBank/DDBJ databases">
        <title>Evolutionary Origins and Diversification of the Mycorrhizal Mutualists.</title>
        <authorList>
            <consortium name="DOE Joint Genome Institute"/>
            <consortium name="Mycorrhizal Genomics Consortium"/>
            <person name="Kohler A."/>
            <person name="Kuo A."/>
            <person name="Nagy L.G."/>
            <person name="Floudas D."/>
            <person name="Copeland A."/>
            <person name="Barry K.W."/>
            <person name="Cichocki N."/>
            <person name="Veneault-Fourrey C."/>
            <person name="LaButti K."/>
            <person name="Lindquist E.A."/>
            <person name="Lipzen A."/>
            <person name="Lundell T."/>
            <person name="Morin E."/>
            <person name="Murat C."/>
            <person name="Riley R."/>
            <person name="Ohm R."/>
            <person name="Sun H."/>
            <person name="Tunlid A."/>
            <person name="Henrissat B."/>
            <person name="Grigoriev I.V."/>
            <person name="Hibbett D.S."/>
            <person name="Martin F."/>
        </authorList>
    </citation>
    <scope>NUCLEOTIDE SEQUENCE [LARGE SCALE GENOMIC DNA]</scope>
    <source>
        <strain evidence="3">MUT 4182</strain>
    </source>
</reference>
<evidence type="ECO:0000256" key="1">
    <source>
        <dbReference type="SAM" id="Phobius"/>
    </source>
</evidence>
<feature type="transmembrane region" description="Helical" evidence="1">
    <location>
        <begin position="7"/>
        <end position="26"/>
    </location>
</feature>
<name>A0A0C3LKC7_9AGAM</name>
<gene>
    <name evidence="2" type="ORF">M407DRAFT_88120</name>
</gene>
<dbReference type="Proteomes" id="UP000054248">
    <property type="component" value="Unassembled WGS sequence"/>
</dbReference>
<evidence type="ECO:0000313" key="3">
    <source>
        <dbReference type="Proteomes" id="UP000054248"/>
    </source>
</evidence>
<keyword evidence="1" id="KW-1133">Transmembrane helix</keyword>
<organism evidence="2 3">
    <name type="scientific">Tulasnella calospora MUT 4182</name>
    <dbReference type="NCBI Taxonomy" id="1051891"/>
    <lineage>
        <taxon>Eukaryota</taxon>
        <taxon>Fungi</taxon>
        <taxon>Dikarya</taxon>
        <taxon>Basidiomycota</taxon>
        <taxon>Agaricomycotina</taxon>
        <taxon>Agaricomycetes</taxon>
        <taxon>Cantharellales</taxon>
        <taxon>Tulasnellaceae</taxon>
        <taxon>Tulasnella</taxon>
    </lineage>
</organism>
<keyword evidence="1" id="KW-0812">Transmembrane</keyword>
<feature type="transmembrane region" description="Helical" evidence="1">
    <location>
        <begin position="32"/>
        <end position="51"/>
    </location>
</feature>
<proteinExistence type="predicted"/>
<dbReference type="AlphaFoldDB" id="A0A0C3LKC7"/>
<protein>
    <submittedName>
        <fullName evidence="2">Uncharacterized protein</fullName>
    </submittedName>
</protein>
<keyword evidence="3" id="KW-1185">Reference proteome</keyword>
<dbReference type="EMBL" id="KN822942">
    <property type="protein sequence ID" value="KIO34563.1"/>
    <property type="molecule type" value="Genomic_DNA"/>
</dbReference>
<reference evidence="2 3" key="1">
    <citation type="submission" date="2014-04" db="EMBL/GenBank/DDBJ databases">
        <authorList>
            <consortium name="DOE Joint Genome Institute"/>
            <person name="Kuo A."/>
            <person name="Girlanda M."/>
            <person name="Perotto S."/>
            <person name="Kohler A."/>
            <person name="Nagy L.G."/>
            <person name="Floudas D."/>
            <person name="Copeland A."/>
            <person name="Barry K.W."/>
            <person name="Cichocki N."/>
            <person name="Veneault-Fourrey C."/>
            <person name="LaButti K."/>
            <person name="Lindquist E.A."/>
            <person name="Lipzen A."/>
            <person name="Lundell T."/>
            <person name="Morin E."/>
            <person name="Murat C."/>
            <person name="Sun H."/>
            <person name="Tunlid A."/>
            <person name="Henrissat B."/>
            <person name="Grigoriev I.V."/>
            <person name="Hibbett D.S."/>
            <person name="Martin F."/>
            <person name="Nordberg H.P."/>
            <person name="Cantor M.N."/>
            <person name="Hua S.X."/>
        </authorList>
    </citation>
    <scope>NUCLEOTIDE SEQUENCE [LARGE SCALE GENOMIC DNA]</scope>
    <source>
        <strain evidence="2 3">MUT 4182</strain>
    </source>
</reference>
<feature type="transmembrane region" description="Helical" evidence="1">
    <location>
        <begin position="58"/>
        <end position="79"/>
    </location>
</feature>
<sequence length="98" mass="10599">MGALEDFLGGIGSIVSGFINSILALIDGTVQVIQNVIFALITLFTSLLHAVFSLFGNFITFILGNITVLVILAIGWFAYTQFFAESTRAKRPGTKKRA</sequence>
<keyword evidence="1" id="KW-0472">Membrane</keyword>